<evidence type="ECO:0000256" key="4">
    <source>
        <dbReference type="ARBA" id="ARBA00023125"/>
    </source>
</evidence>
<dbReference type="GO" id="GO:0016987">
    <property type="term" value="F:sigma factor activity"/>
    <property type="evidence" value="ECO:0007669"/>
    <property type="project" value="UniProtKB-KW"/>
</dbReference>
<reference evidence="9 10" key="1">
    <citation type="submission" date="2018-08" db="EMBL/GenBank/DDBJ databases">
        <title>Sequencing the genomes of 1000 actinobacteria strains.</title>
        <authorList>
            <person name="Klenk H.-P."/>
        </authorList>
    </citation>
    <scope>NUCLEOTIDE SEQUENCE [LARGE SCALE GENOMIC DNA]</scope>
    <source>
        <strain evidence="9 10">DSM 43927</strain>
    </source>
</reference>
<dbReference type="Pfam" id="PF04542">
    <property type="entry name" value="Sigma70_r2"/>
    <property type="match status" value="1"/>
</dbReference>
<comment type="caution">
    <text evidence="9">The sequence shown here is derived from an EMBL/GenBank/DDBJ whole genome shotgun (WGS) entry which is preliminary data.</text>
</comment>
<evidence type="ECO:0000256" key="6">
    <source>
        <dbReference type="SAM" id="MobiDB-lite"/>
    </source>
</evidence>
<feature type="compositionally biased region" description="Low complexity" evidence="6">
    <location>
        <begin position="173"/>
        <end position="183"/>
    </location>
</feature>
<dbReference type="InterPro" id="IPR013324">
    <property type="entry name" value="RNA_pol_sigma_r3/r4-like"/>
</dbReference>
<dbReference type="Pfam" id="PF08281">
    <property type="entry name" value="Sigma70_r4_2"/>
    <property type="match status" value="1"/>
</dbReference>
<dbReference type="InterPro" id="IPR013249">
    <property type="entry name" value="RNA_pol_sigma70_r4_t2"/>
</dbReference>
<sequence length="183" mass="20005">MDDDAEFTAFVRDRGLELLRLAVALTGDRDQAEDVVQGALERLYGRWGRVSRRGDPGWYVRQSIVNAVRDGWRGRQRHPEVLGLAADEGAGASYAPIEEMLTRDVVRGALAELPPRRRMVITLRYWGGYTEAETARLMGTTVGTVKSQAHRALRELRARLESADPAEPPAPAAPAAAGAGASR</sequence>
<protein>
    <submittedName>
        <fullName evidence="9">RNA polymerase RpoE-like sigma-24 subunit</fullName>
    </submittedName>
</protein>
<gene>
    <name evidence="9" type="ORF">DFJ69_0633</name>
</gene>
<dbReference type="InterPro" id="IPR007627">
    <property type="entry name" value="RNA_pol_sigma70_r2"/>
</dbReference>
<dbReference type="GO" id="GO:0003677">
    <property type="term" value="F:DNA binding"/>
    <property type="evidence" value="ECO:0007669"/>
    <property type="project" value="UniProtKB-KW"/>
</dbReference>
<keyword evidence="3" id="KW-0731">Sigma factor</keyword>
<dbReference type="InterPro" id="IPR039425">
    <property type="entry name" value="RNA_pol_sigma-70-like"/>
</dbReference>
<proteinExistence type="inferred from homology"/>
<evidence type="ECO:0000313" key="10">
    <source>
        <dbReference type="Proteomes" id="UP000256661"/>
    </source>
</evidence>
<dbReference type="SUPFAM" id="SSF88946">
    <property type="entry name" value="Sigma2 domain of RNA polymerase sigma factors"/>
    <property type="match status" value="1"/>
</dbReference>
<dbReference type="NCBIfam" id="TIGR02983">
    <property type="entry name" value="SigE-fam_strep"/>
    <property type="match status" value="1"/>
</dbReference>
<dbReference type="InterPro" id="IPR013325">
    <property type="entry name" value="RNA_pol_sigma_r2"/>
</dbReference>
<evidence type="ECO:0000259" key="8">
    <source>
        <dbReference type="Pfam" id="PF08281"/>
    </source>
</evidence>
<evidence type="ECO:0000313" key="9">
    <source>
        <dbReference type="EMBL" id="REE95250.1"/>
    </source>
</evidence>
<dbReference type="EMBL" id="QTTT01000001">
    <property type="protein sequence ID" value="REE95250.1"/>
    <property type="molecule type" value="Genomic_DNA"/>
</dbReference>
<dbReference type="NCBIfam" id="TIGR02937">
    <property type="entry name" value="sigma70-ECF"/>
    <property type="match status" value="1"/>
</dbReference>
<evidence type="ECO:0000259" key="7">
    <source>
        <dbReference type="Pfam" id="PF04542"/>
    </source>
</evidence>
<evidence type="ECO:0000256" key="2">
    <source>
        <dbReference type="ARBA" id="ARBA00023015"/>
    </source>
</evidence>
<keyword evidence="2" id="KW-0805">Transcription regulation</keyword>
<dbReference type="RefSeq" id="WP_170177525.1">
    <property type="nucleotide sequence ID" value="NZ_QTTT01000001.1"/>
</dbReference>
<evidence type="ECO:0000256" key="3">
    <source>
        <dbReference type="ARBA" id="ARBA00023082"/>
    </source>
</evidence>
<dbReference type="Gene3D" id="1.10.10.10">
    <property type="entry name" value="Winged helix-like DNA-binding domain superfamily/Winged helix DNA-binding domain"/>
    <property type="match status" value="1"/>
</dbReference>
<dbReference type="CDD" id="cd06171">
    <property type="entry name" value="Sigma70_r4"/>
    <property type="match status" value="1"/>
</dbReference>
<keyword evidence="5" id="KW-0804">Transcription</keyword>
<evidence type="ECO:0000256" key="1">
    <source>
        <dbReference type="ARBA" id="ARBA00010641"/>
    </source>
</evidence>
<feature type="domain" description="RNA polymerase sigma-70 region 2" evidence="7">
    <location>
        <begin position="17"/>
        <end position="77"/>
    </location>
</feature>
<keyword evidence="4" id="KW-0238">DNA-binding</keyword>
<dbReference type="AlphaFoldDB" id="A0A3D9SLH5"/>
<dbReference type="PANTHER" id="PTHR43133:SF50">
    <property type="entry name" value="ECF RNA POLYMERASE SIGMA FACTOR SIGM"/>
    <property type="match status" value="1"/>
</dbReference>
<keyword evidence="10" id="KW-1185">Reference proteome</keyword>
<feature type="domain" description="RNA polymerase sigma factor 70 region 4 type 2" evidence="8">
    <location>
        <begin position="106"/>
        <end position="156"/>
    </location>
</feature>
<accession>A0A3D9SLH5</accession>
<dbReference type="SUPFAM" id="SSF88659">
    <property type="entry name" value="Sigma3 and sigma4 domains of RNA polymerase sigma factors"/>
    <property type="match status" value="1"/>
</dbReference>
<dbReference type="Gene3D" id="1.10.1740.10">
    <property type="match status" value="1"/>
</dbReference>
<dbReference type="InterPro" id="IPR036388">
    <property type="entry name" value="WH-like_DNA-bd_sf"/>
</dbReference>
<dbReference type="GO" id="GO:0006352">
    <property type="term" value="P:DNA-templated transcription initiation"/>
    <property type="evidence" value="ECO:0007669"/>
    <property type="project" value="InterPro"/>
</dbReference>
<dbReference type="InterPro" id="IPR014325">
    <property type="entry name" value="RNA_pol_sigma-E_actinobac"/>
</dbReference>
<name>A0A3D9SLH5_9ACTN</name>
<evidence type="ECO:0000256" key="5">
    <source>
        <dbReference type="ARBA" id="ARBA00023163"/>
    </source>
</evidence>
<comment type="similarity">
    <text evidence="1">Belongs to the sigma-70 factor family. ECF subfamily.</text>
</comment>
<dbReference type="InterPro" id="IPR014284">
    <property type="entry name" value="RNA_pol_sigma-70_dom"/>
</dbReference>
<dbReference type="Proteomes" id="UP000256661">
    <property type="component" value="Unassembled WGS sequence"/>
</dbReference>
<feature type="region of interest" description="Disordered" evidence="6">
    <location>
        <begin position="160"/>
        <end position="183"/>
    </location>
</feature>
<organism evidence="9 10">
    <name type="scientific">Thermomonospora umbrina</name>
    <dbReference type="NCBI Taxonomy" id="111806"/>
    <lineage>
        <taxon>Bacteria</taxon>
        <taxon>Bacillati</taxon>
        <taxon>Actinomycetota</taxon>
        <taxon>Actinomycetes</taxon>
        <taxon>Streptosporangiales</taxon>
        <taxon>Thermomonosporaceae</taxon>
        <taxon>Thermomonospora</taxon>
    </lineage>
</organism>
<dbReference type="PANTHER" id="PTHR43133">
    <property type="entry name" value="RNA POLYMERASE ECF-TYPE SIGMA FACTO"/>
    <property type="match status" value="1"/>
</dbReference>